<evidence type="ECO:0000313" key="4">
    <source>
        <dbReference type="Proteomes" id="UP000507470"/>
    </source>
</evidence>
<accession>A0A6J8DJ24</accession>
<dbReference type="OrthoDB" id="6061323at2759"/>
<sequence>MEVTREHTVAFVFFFCLHINSCYGIYSVDLQFTSYNCDEDARRLTESKFYNLSWNGQTTPKLCDFSFTGGEFNNQRSYEVCFESLLFNLPSTFGNVKLQVQNKTGSKSKWSYTSADRFIEKTCVKQAYELSMSIILPNGYTEPTQKTYLIIKVTASRLEDEPAVTVSSIILTVFAVAIFIVCACSMSRCVKSDTGPTGVLSCIGEALSYCLRCKCLGDCNCRDNLSSCDCDDILKPCGECCSAWAGCCTTLVLRVRGESPQNHSSETTEMDSIPQASEQISVSSLILEPTGPPPNYHSLQGDPLAPPPSYEAATAYKQPSAPPIKY</sequence>
<dbReference type="EMBL" id="CACVKT020007498">
    <property type="protein sequence ID" value="CAC5408045.1"/>
    <property type="molecule type" value="Genomic_DNA"/>
</dbReference>
<keyword evidence="4" id="KW-1185">Reference proteome</keyword>
<reference evidence="3 4" key="1">
    <citation type="submission" date="2020-06" db="EMBL/GenBank/DDBJ databases">
        <authorList>
            <person name="Li R."/>
            <person name="Bekaert M."/>
        </authorList>
    </citation>
    <scope>NUCLEOTIDE SEQUENCE [LARGE SCALE GENOMIC DNA]</scope>
    <source>
        <strain evidence="4">wild</strain>
    </source>
</reference>
<feature type="transmembrane region" description="Helical" evidence="2">
    <location>
        <begin position="163"/>
        <end position="184"/>
    </location>
</feature>
<name>A0A6J8DJ24_MYTCO</name>
<keyword evidence="2" id="KW-0472">Membrane</keyword>
<evidence type="ECO:0000256" key="1">
    <source>
        <dbReference type="SAM" id="MobiDB-lite"/>
    </source>
</evidence>
<keyword evidence="2" id="KW-0812">Transmembrane</keyword>
<dbReference type="Proteomes" id="UP000507470">
    <property type="component" value="Unassembled WGS sequence"/>
</dbReference>
<feature type="region of interest" description="Disordered" evidence="1">
    <location>
        <begin position="283"/>
        <end position="326"/>
    </location>
</feature>
<protein>
    <submittedName>
        <fullName evidence="3">Uncharacterized protein</fullName>
    </submittedName>
</protein>
<keyword evidence="2" id="KW-1133">Transmembrane helix</keyword>
<proteinExistence type="predicted"/>
<evidence type="ECO:0000256" key="2">
    <source>
        <dbReference type="SAM" id="Phobius"/>
    </source>
</evidence>
<organism evidence="3 4">
    <name type="scientific">Mytilus coruscus</name>
    <name type="common">Sea mussel</name>
    <dbReference type="NCBI Taxonomy" id="42192"/>
    <lineage>
        <taxon>Eukaryota</taxon>
        <taxon>Metazoa</taxon>
        <taxon>Spiralia</taxon>
        <taxon>Lophotrochozoa</taxon>
        <taxon>Mollusca</taxon>
        <taxon>Bivalvia</taxon>
        <taxon>Autobranchia</taxon>
        <taxon>Pteriomorphia</taxon>
        <taxon>Mytilida</taxon>
        <taxon>Mytiloidea</taxon>
        <taxon>Mytilidae</taxon>
        <taxon>Mytilinae</taxon>
        <taxon>Mytilus</taxon>
    </lineage>
</organism>
<dbReference type="AlphaFoldDB" id="A0A6J8DJ24"/>
<gene>
    <name evidence="3" type="ORF">MCOR_41465</name>
</gene>
<evidence type="ECO:0000313" key="3">
    <source>
        <dbReference type="EMBL" id="CAC5408045.1"/>
    </source>
</evidence>